<protein>
    <submittedName>
        <fullName evidence="9">MFS domain-containing protein</fullName>
    </submittedName>
</protein>
<dbReference type="PANTHER" id="PTHR23503:SF123">
    <property type="entry name" value="MAJOR FACILITATOR SUPERFAMILY (MFS) PROFILE DOMAIN-CONTAINING PROTEIN"/>
    <property type="match status" value="1"/>
</dbReference>
<evidence type="ECO:0000256" key="6">
    <source>
        <dbReference type="SAM" id="SignalP"/>
    </source>
</evidence>
<evidence type="ECO:0000256" key="4">
    <source>
        <dbReference type="ARBA" id="ARBA00023136"/>
    </source>
</evidence>
<name>A0A0K0FVS5_STRVS</name>
<feature type="transmembrane region" description="Helical" evidence="5">
    <location>
        <begin position="174"/>
        <end position="195"/>
    </location>
</feature>
<evidence type="ECO:0000256" key="1">
    <source>
        <dbReference type="ARBA" id="ARBA00004141"/>
    </source>
</evidence>
<keyword evidence="4 5" id="KW-0472">Membrane</keyword>
<dbReference type="InterPro" id="IPR036259">
    <property type="entry name" value="MFS_trans_sf"/>
</dbReference>
<feature type="transmembrane region" description="Helical" evidence="5">
    <location>
        <begin position="107"/>
        <end position="131"/>
    </location>
</feature>
<dbReference type="Gene3D" id="1.20.1250.20">
    <property type="entry name" value="MFS general substrate transporter like domains"/>
    <property type="match status" value="1"/>
</dbReference>
<keyword evidence="3 5" id="KW-1133">Transmembrane helix</keyword>
<feature type="transmembrane region" description="Helical" evidence="5">
    <location>
        <begin position="417"/>
        <end position="438"/>
    </location>
</feature>
<evidence type="ECO:0000256" key="2">
    <source>
        <dbReference type="ARBA" id="ARBA00022692"/>
    </source>
</evidence>
<keyword evidence="8" id="KW-1185">Reference proteome</keyword>
<feature type="signal peptide" evidence="6">
    <location>
        <begin position="1"/>
        <end position="19"/>
    </location>
</feature>
<accession>A0A0K0FVS5</accession>
<evidence type="ECO:0000259" key="7">
    <source>
        <dbReference type="PROSITE" id="PS50850"/>
    </source>
</evidence>
<evidence type="ECO:0000256" key="5">
    <source>
        <dbReference type="SAM" id="Phobius"/>
    </source>
</evidence>
<reference evidence="8" key="1">
    <citation type="submission" date="2014-07" db="EMBL/GenBank/DDBJ databases">
        <authorList>
            <person name="Martin A.A"/>
            <person name="De Silva N."/>
        </authorList>
    </citation>
    <scope>NUCLEOTIDE SEQUENCE</scope>
</reference>
<dbReference type="InterPro" id="IPR005828">
    <property type="entry name" value="MFS_sugar_transport-like"/>
</dbReference>
<keyword evidence="6" id="KW-0732">Signal</keyword>
<comment type="subcellular location">
    <subcellularLocation>
        <location evidence="1">Membrane</location>
        <topology evidence="1">Multi-pass membrane protein</topology>
    </subcellularLocation>
</comment>
<feature type="domain" description="Major facilitator superfamily (MFS) profile" evidence="7">
    <location>
        <begin position="6"/>
        <end position="445"/>
    </location>
</feature>
<dbReference type="InterPro" id="IPR020846">
    <property type="entry name" value="MFS_dom"/>
</dbReference>
<dbReference type="Proteomes" id="UP000035680">
    <property type="component" value="Unassembled WGS sequence"/>
</dbReference>
<dbReference type="Pfam" id="PF00083">
    <property type="entry name" value="Sugar_tr"/>
    <property type="match status" value="1"/>
</dbReference>
<feature type="transmembrane region" description="Helical" evidence="5">
    <location>
        <begin position="51"/>
        <end position="75"/>
    </location>
</feature>
<dbReference type="GO" id="GO:0015149">
    <property type="term" value="F:hexose transmembrane transporter activity"/>
    <property type="evidence" value="ECO:0007669"/>
    <property type="project" value="TreeGrafter"/>
</dbReference>
<reference evidence="9" key="2">
    <citation type="submission" date="2015-08" db="UniProtKB">
        <authorList>
            <consortium name="WormBaseParasite"/>
        </authorList>
    </citation>
    <scope>IDENTIFICATION</scope>
</reference>
<dbReference type="InterPro" id="IPR045263">
    <property type="entry name" value="GLUT"/>
</dbReference>
<keyword evidence="2 5" id="KW-0812">Transmembrane</keyword>
<feature type="transmembrane region" description="Helical" evidence="5">
    <location>
        <begin position="329"/>
        <end position="347"/>
    </location>
</feature>
<dbReference type="SUPFAM" id="SSF103473">
    <property type="entry name" value="MFS general substrate transporter"/>
    <property type="match status" value="1"/>
</dbReference>
<organism evidence="8 9">
    <name type="scientific">Strongyloides venezuelensis</name>
    <name type="common">Threadworm</name>
    <dbReference type="NCBI Taxonomy" id="75913"/>
    <lineage>
        <taxon>Eukaryota</taxon>
        <taxon>Metazoa</taxon>
        <taxon>Ecdysozoa</taxon>
        <taxon>Nematoda</taxon>
        <taxon>Chromadorea</taxon>
        <taxon>Rhabditida</taxon>
        <taxon>Tylenchina</taxon>
        <taxon>Panagrolaimomorpha</taxon>
        <taxon>Strongyloidoidea</taxon>
        <taxon>Strongyloididae</taxon>
        <taxon>Strongyloides</taxon>
    </lineage>
</organism>
<feature type="transmembrane region" description="Helical" evidence="5">
    <location>
        <begin position="82"/>
        <end position="101"/>
    </location>
</feature>
<feature type="transmembrane region" description="Helical" evidence="5">
    <location>
        <begin position="391"/>
        <end position="411"/>
    </location>
</feature>
<evidence type="ECO:0000313" key="9">
    <source>
        <dbReference type="WBParaSite" id="SVE_1644200.1"/>
    </source>
</evidence>
<feature type="transmembrane region" description="Helical" evidence="5">
    <location>
        <begin position="259"/>
        <end position="277"/>
    </location>
</feature>
<dbReference type="PROSITE" id="PS50850">
    <property type="entry name" value="MFS"/>
    <property type="match status" value="1"/>
</dbReference>
<feature type="transmembrane region" description="Helical" evidence="5">
    <location>
        <begin position="297"/>
        <end position="317"/>
    </location>
</feature>
<feature type="transmembrane region" description="Helical" evidence="5">
    <location>
        <begin position="359"/>
        <end position="379"/>
    </location>
</feature>
<feature type="chain" id="PRO_5005330156" evidence="6">
    <location>
        <begin position="20"/>
        <end position="478"/>
    </location>
</feature>
<proteinExistence type="predicted"/>
<dbReference type="WBParaSite" id="SVE_1644200.1">
    <property type="protein sequence ID" value="SVE_1644200.1"/>
    <property type="gene ID" value="SVE_1644200"/>
</dbReference>
<dbReference type="STRING" id="75913.A0A0K0FVS5"/>
<sequence>MHFKLRFVTLIHAIFGSHADLQLTTYNLLTVPIKESFRNSMKKYSPTLNDLLYSINGCSIFIGMFTGALFSTYIANKFGRKISAILFRNGFTIIGGVFMILSKVYEIFPLFIVGNIFTGISMALKTILFIYLSESLPKDYSGFAIFCYSSGGFLITFIGTLLALPIFIGNVHLWYIFPLISILLAVIHISISLFFPESPKHLFITLNDRERSRNSLRFYHGKNVNFSEIEEDFSEEKSLCTSKNPSISKCFETPTIRRIFLLLFGASMVPAFTFFNIKTVYLTSILIEHKFKPIDASNSIILINLFALPFLIISPLLIDRIGRKKLLKIICFLSILEWILFILSNFIKIDRIGKYLSILAFYFGESAKMFGLLTLHTLLLADMSPQALKALINNITLLISIFIVILINFIYPTATRMFGMALPIMMLLISCLLFYVLLKFLPETKGKTPSQVYETIKKKMRKVHFAYDNYGSTSSSEN</sequence>
<evidence type="ECO:0000313" key="8">
    <source>
        <dbReference type="Proteomes" id="UP000035680"/>
    </source>
</evidence>
<dbReference type="AlphaFoldDB" id="A0A0K0FVS5"/>
<evidence type="ECO:0000256" key="3">
    <source>
        <dbReference type="ARBA" id="ARBA00022989"/>
    </source>
</evidence>
<dbReference type="GO" id="GO:0016020">
    <property type="term" value="C:membrane"/>
    <property type="evidence" value="ECO:0007669"/>
    <property type="project" value="UniProtKB-SubCell"/>
</dbReference>
<dbReference type="PANTHER" id="PTHR23503">
    <property type="entry name" value="SOLUTE CARRIER FAMILY 2"/>
    <property type="match status" value="1"/>
</dbReference>
<feature type="transmembrane region" description="Helical" evidence="5">
    <location>
        <begin position="143"/>
        <end position="168"/>
    </location>
</feature>